<dbReference type="InterPro" id="IPR023210">
    <property type="entry name" value="NADP_OxRdtase_dom"/>
</dbReference>
<dbReference type="PANTHER" id="PTHR42686:SF1">
    <property type="entry name" value="GH17980P-RELATED"/>
    <property type="match status" value="1"/>
</dbReference>
<dbReference type="GO" id="GO:0005829">
    <property type="term" value="C:cytosol"/>
    <property type="evidence" value="ECO:0007669"/>
    <property type="project" value="TreeGrafter"/>
</dbReference>
<sequence length="339" mass="38118">MRYNELGNTGLKVSHISLGGAAFSNIYGSYEEQRSLDLIRESLKCGVNYLETGPWYGQGSSERTIGKALVGIPRDTYFIASKVGRYEKTTERMFDFSAEKTEAGVDNTLRLLGLDYVDLIQVHDPTFAPDNSVVLKETLPVLEKAVKDGKARYIGLADYDIDLMKEIIEESDVKISSILSYSKSTLFDNRLQNYTKYFKSRGVGVINAAATGMGLLTNKGPQPWHPASDDIKALCRRASEYCKSLTSGSLSQEHNVELARVATWFTLNQPDIDTNVCGFFNVDQLRDTVDVLEKGLTEHEMRVLAELQTRFFDKVTLHWDDIELPAYKEKLNKLMILVP</sequence>
<feature type="domain" description="NADP-dependent oxidoreductase" evidence="1">
    <location>
        <begin position="16"/>
        <end position="307"/>
    </location>
</feature>
<evidence type="ECO:0000313" key="3">
    <source>
        <dbReference type="Proteomes" id="UP000791440"/>
    </source>
</evidence>
<protein>
    <recommendedName>
        <fullName evidence="1">NADP-dependent oxidoreductase domain-containing protein</fullName>
    </recommendedName>
</protein>
<dbReference type="AlphaFoldDB" id="A0A921ZUU6"/>
<dbReference type="GO" id="GO:0010349">
    <property type="term" value="F:L-galactose dehydrogenase activity"/>
    <property type="evidence" value="ECO:0007669"/>
    <property type="project" value="InterPro"/>
</dbReference>
<dbReference type="CDD" id="cd19163">
    <property type="entry name" value="AKR_galDH"/>
    <property type="match status" value="1"/>
</dbReference>
<comment type="caution">
    <text evidence="2">The sequence shown here is derived from an EMBL/GenBank/DDBJ whole genome shotgun (WGS) entry which is preliminary data.</text>
</comment>
<evidence type="ECO:0000259" key="1">
    <source>
        <dbReference type="Pfam" id="PF00248"/>
    </source>
</evidence>
<keyword evidence="3" id="KW-1185">Reference proteome</keyword>
<accession>A0A921ZUU6</accession>
<reference evidence="2" key="2">
    <citation type="submission" date="2020-12" db="EMBL/GenBank/DDBJ databases">
        <authorList>
            <person name="Kanost M."/>
        </authorList>
    </citation>
    <scope>NUCLEOTIDE SEQUENCE</scope>
</reference>
<organism evidence="2 3">
    <name type="scientific">Manduca sexta</name>
    <name type="common">Tobacco hawkmoth</name>
    <name type="synonym">Tobacco hornworm</name>
    <dbReference type="NCBI Taxonomy" id="7130"/>
    <lineage>
        <taxon>Eukaryota</taxon>
        <taxon>Metazoa</taxon>
        <taxon>Ecdysozoa</taxon>
        <taxon>Arthropoda</taxon>
        <taxon>Hexapoda</taxon>
        <taxon>Insecta</taxon>
        <taxon>Pterygota</taxon>
        <taxon>Neoptera</taxon>
        <taxon>Endopterygota</taxon>
        <taxon>Lepidoptera</taxon>
        <taxon>Glossata</taxon>
        <taxon>Ditrysia</taxon>
        <taxon>Bombycoidea</taxon>
        <taxon>Sphingidae</taxon>
        <taxon>Sphinginae</taxon>
        <taxon>Sphingini</taxon>
        <taxon>Manduca</taxon>
    </lineage>
</organism>
<dbReference type="Pfam" id="PF00248">
    <property type="entry name" value="Aldo_ket_red"/>
    <property type="match status" value="1"/>
</dbReference>
<evidence type="ECO:0000313" key="2">
    <source>
        <dbReference type="EMBL" id="KAG6464413.1"/>
    </source>
</evidence>
<proteinExistence type="predicted"/>
<dbReference type="InterPro" id="IPR044479">
    <property type="entry name" value="LGALDH-like"/>
</dbReference>
<dbReference type="InterPro" id="IPR020471">
    <property type="entry name" value="AKR"/>
</dbReference>
<dbReference type="Proteomes" id="UP000791440">
    <property type="component" value="Unassembled WGS sequence"/>
</dbReference>
<reference evidence="2" key="1">
    <citation type="journal article" date="2016" name="Insect Biochem. Mol. Biol.">
        <title>Multifaceted biological insights from a draft genome sequence of the tobacco hornworm moth, Manduca sexta.</title>
        <authorList>
            <person name="Kanost M.R."/>
            <person name="Arrese E.L."/>
            <person name="Cao X."/>
            <person name="Chen Y.R."/>
            <person name="Chellapilla S."/>
            <person name="Goldsmith M.R."/>
            <person name="Grosse-Wilde E."/>
            <person name="Heckel D.G."/>
            <person name="Herndon N."/>
            <person name="Jiang H."/>
            <person name="Papanicolaou A."/>
            <person name="Qu J."/>
            <person name="Soulages J.L."/>
            <person name="Vogel H."/>
            <person name="Walters J."/>
            <person name="Waterhouse R.M."/>
            <person name="Ahn S.J."/>
            <person name="Almeida F.C."/>
            <person name="An C."/>
            <person name="Aqrawi P."/>
            <person name="Bretschneider A."/>
            <person name="Bryant W.B."/>
            <person name="Bucks S."/>
            <person name="Chao H."/>
            <person name="Chevignon G."/>
            <person name="Christen J.M."/>
            <person name="Clarke D.F."/>
            <person name="Dittmer N.T."/>
            <person name="Ferguson L.C.F."/>
            <person name="Garavelou S."/>
            <person name="Gordon K.H.J."/>
            <person name="Gunaratna R.T."/>
            <person name="Han Y."/>
            <person name="Hauser F."/>
            <person name="He Y."/>
            <person name="Heidel-Fischer H."/>
            <person name="Hirsh A."/>
            <person name="Hu Y."/>
            <person name="Jiang H."/>
            <person name="Kalra D."/>
            <person name="Klinner C."/>
            <person name="Konig C."/>
            <person name="Kovar C."/>
            <person name="Kroll A.R."/>
            <person name="Kuwar S.S."/>
            <person name="Lee S.L."/>
            <person name="Lehman R."/>
            <person name="Li K."/>
            <person name="Li Z."/>
            <person name="Liang H."/>
            <person name="Lovelace S."/>
            <person name="Lu Z."/>
            <person name="Mansfield J.H."/>
            <person name="McCulloch K.J."/>
            <person name="Mathew T."/>
            <person name="Morton B."/>
            <person name="Muzny D.M."/>
            <person name="Neunemann D."/>
            <person name="Ongeri F."/>
            <person name="Pauchet Y."/>
            <person name="Pu L.L."/>
            <person name="Pyrousis I."/>
            <person name="Rao X.J."/>
            <person name="Redding A."/>
            <person name="Roesel C."/>
            <person name="Sanchez-Gracia A."/>
            <person name="Schaack S."/>
            <person name="Shukla A."/>
            <person name="Tetreau G."/>
            <person name="Wang Y."/>
            <person name="Xiong G.H."/>
            <person name="Traut W."/>
            <person name="Walsh T.K."/>
            <person name="Worley K.C."/>
            <person name="Wu D."/>
            <person name="Wu W."/>
            <person name="Wu Y.Q."/>
            <person name="Zhang X."/>
            <person name="Zou Z."/>
            <person name="Zucker H."/>
            <person name="Briscoe A.D."/>
            <person name="Burmester T."/>
            <person name="Clem R.J."/>
            <person name="Feyereisen R."/>
            <person name="Grimmelikhuijzen C.J.P."/>
            <person name="Hamodrakas S.J."/>
            <person name="Hansson B.S."/>
            <person name="Huguet E."/>
            <person name="Jermiin L.S."/>
            <person name="Lan Q."/>
            <person name="Lehman H.K."/>
            <person name="Lorenzen M."/>
            <person name="Merzendorfer H."/>
            <person name="Michalopoulos I."/>
            <person name="Morton D.B."/>
            <person name="Muthukrishnan S."/>
            <person name="Oakeshott J.G."/>
            <person name="Palmer W."/>
            <person name="Park Y."/>
            <person name="Passarelli A.L."/>
            <person name="Rozas J."/>
            <person name="Schwartz L.M."/>
            <person name="Smith W."/>
            <person name="Southgate A."/>
            <person name="Vilcinskas A."/>
            <person name="Vogt R."/>
            <person name="Wang P."/>
            <person name="Werren J."/>
            <person name="Yu X.Q."/>
            <person name="Zhou J.J."/>
            <person name="Brown S.J."/>
            <person name="Scherer S.E."/>
            <person name="Richards S."/>
            <person name="Blissard G.W."/>
        </authorList>
    </citation>
    <scope>NUCLEOTIDE SEQUENCE</scope>
</reference>
<dbReference type="EMBL" id="JH669162">
    <property type="protein sequence ID" value="KAG6464413.1"/>
    <property type="molecule type" value="Genomic_DNA"/>
</dbReference>
<gene>
    <name evidence="2" type="ORF">O3G_MSEX014495</name>
</gene>
<name>A0A921ZUU6_MANSE</name>
<dbReference type="PANTHER" id="PTHR42686">
    <property type="entry name" value="GH17980P-RELATED"/>
    <property type="match status" value="1"/>
</dbReference>